<dbReference type="Gene3D" id="3.20.20.70">
    <property type="entry name" value="Aldolase class I"/>
    <property type="match status" value="1"/>
</dbReference>
<proteinExistence type="predicted"/>
<gene>
    <name evidence="2" type="ORF">EJ04DRAFT_514317</name>
</gene>
<dbReference type="GO" id="GO:0003959">
    <property type="term" value="F:NADPH dehydrogenase activity"/>
    <property type="evidence" value="ECO:0007669"/>
    <property type="project" value="TreeGrafter"/>
</dbReference>
<sequence length="377" mass="41273">MVTTSDSRLFKPLKLGNISLQHRIALAPLTRFRADDNHVPLPFVPKYYSQRGSVPGTLLITEATYIAPEHSGYPNVPGIWNAAQISAWKTVTSAVHAAGSHIFLQLWALGRAAGNPAYKGDQPPAHPVLGPSPIPLDKHSAVPAEMSVEQIRDTVAAYAQAAQNAVAAGFDGVEIHGANGYLVDQFVQDNTNSRTDEYGGSIERRNRFALEVTRAVVSAIGKERVGIRLSPFSTFQGMRMQDPVPQFSALLAGLDALDLAFVHLVEGRVSGNADVESSDKLDWAFENFRGTILLAGGFTPERARETVEGHGGRNVVVVFGRHFIANPDLVYRIREGVELEKYDRDTFYNAKSEVGYTDRPFSKEFEAWNKTNGNAQL</sequence>
<dbReference type="InterPro" id="IPR001155">
    <property type="entry name" value="OxRdtase_FMN_N"/>
</dbReference>
<accession>A0A9P4QVH6</accession>
<dbReference type="Pfam" id="PF00724">
    <property type="entry name" value="Oxidored_FMN"/>
    <property type="match status" value="1"/>
</dbReference>
<feature type="domain" description="NADH:flavin oxidoreductase/NADH oxidase N-terminal" evidence="1">
    <location>
        <begin position="9"/>
        <end position="339"/>
    </location>
</feature>
<dbReference type="AlphaFoldDB" id="A0A9P4QVH6"/>
<evidence type="ECO:0000313" key="2">
    <source>
        <dbReference type="EMBL" id="KAF2731854.1"/>
    </source>
</evidence>
<dbReference type="InterPro" id="IPR013785">
    <property type="entry name" value="Aldolase_TIM"/>
</dbReference>
<name>A0A9P4QVH6_9PLEO</name>
<dbReference type="EMBL" id="ML996188">
    <property type="protein sequence ID" value="KAF2731854.1"/>
    <property type="molecule type" value="Genomic_DNA"/>
</dbReference>
<keyword evidence="3" id="KW-1185">Reference proteome</keyword>
<dbReference type="InterPro" id="IPR045247">
    <property type="entry name" value="Oye-like"/>
</dbReference>
<dbReference type="PANTHER" id="PTHR22893">
    <property type="entry name" value="NADH OXIDOREDUCTASE-RELATED"/>
    <property type="match status" value="1"/>
</dbReference>
<reference evidence="2" key="1">
    <citation type="journal article" date="2020" name="Stud. Mycol.">
        <title>101 Dothideomycetes genomes: a test case for predicting lifestyles and emergence of pathogens.</title>
        <authorList>
            <person name="Haridas S."/>
            <person name="Albert R."/>
            <person name="Binder M."/>
            <person name="Bloem J."/>
            <person name="Labutti K."/>
            <person name="Salamov A."/>
            <person name="Andreopoulos B."/>
            <person name="Baker S."/>
            <person name="Barry K."/>
            <person name="Bills G."/>
            <person name="Bluhm B."/>
            <person name="Cannon C."/>
            <person name="Castanera R."/>
            <person name="Culley D."/>
            <person name="Daum C."/>
            <person name="Ezra D."/>
            <person name="Gonzalez J."/>
            <person name="Henrissat B."/>
            <person name="Kuo A."/>
            <person name="Liang C."/>
            <person name="Lipzen A."/>
            <person name="Lutzoni F."/>
            <person name="Magnuson J."/>
            <person name="Mondo S."/>
            <person name="Nolan M."/>
            <person name="Ohm R."/>
            <person name="Pangilinan J."/>
            <person name="Park H.-J."/>
            <person name="Ramirez L."/>
            <person name="Alfaro M."/>
            <person name="Sun H."/>
            <person name="Tritt A."/>
            <person name="Yoshinaga Y."/>
            <person name="Zwiers L.-H."/>
            <person name="Turgeon B."/>
            <person name="Goodwin S."/>
            <person name="Spatafora J."/>
            <person name="Crous P."/>
            <person name="Grigoriev I."/>
        </authorList>
    </citation>
    <scope>NUCLEOTIDE SEQUENCE</scope>
    <source>
        <strain evidence="2">CBS 125425</strain>
    </source>
</reference>
<dbReference type="CDD" id="cd02933">
    <property type="entry name" value="OYE_like_FMN"/>
    <property type="match status" value="1"/>
</dbReference>
<evidence type="ECO:0000259" key="1">
    <source>
        <dbReference type="Pfam" id="PF00724"/>
    </source>
</evidence>
<protein>
    <submittedName>
        <fullName evidence="2">FMN-linked oxidoreductase</fullName>
    </submittedName>
</protein>
<dbReference type="Proteomes" id="UP000799444">
    <property type="component" value="Unassembled WGS sequence"/>
</dbReference>
<dbReference type="SUPFAM" id="SSF51395">
    <property type="entry name" value="FMN-linked oxidoreductases"/>
    <property type="match status" value="1"/>
</dbReference>
<dbReference type="GO" id="GO:0010181">
    <property type="term" value="F:FMN binding"/>
    <property type="evidence" value="ECO:0007669"/>
    <property type="project" value="InterPro"/>
</dbReference>
<dbReference type="PANTHER" id="PTHR22893:SF91">
    <property type="entry name" value="NADPH DEHYDROGENASE 2-RELATED"/>
    <property type="match status" value="1"/>
</dbReference>
<organism evidence="2 3">
    <name type="scientific">Polyplosphaeria fusca</name>
    <dbReference type="NCBI Taxonomy" id="682080"/>
    <lineage>
        <taxon>Eukaryota</taxon>
        <taxon>Fungi</taxon>
        <taxon>Dikarya</taxon>
        <taxon>Ascomycota</taxon>
        <taxon>Pezizomycotina</taxon>
        <taxon>Dothideomycetes</taxon>
        <taxon>Pleosporomycetidae</taxon>
        <taxon>Pleosporales</taxon>
        <taxon>Tetraplosphaeriaceae</taxon>
        <taxon>Polyplosphaeria</taxon>
    </lineage>
</organism>
<dbReference type="OrthoDB" id="276546at2759"/>
<comment type="caution">
    <text evidence="2">The sequence shown here is derived from an EMBL/GenBank/DDBJ whole genome shotgun (WGS) entry which is preliminary data.</text>
</comment>
<evidence type="ECO:0000313" key="3">
    <source>
        <dbReference type="Proteomes" id="UP000799444"/>
    </source>
</evidence>
<dbReference type="FunFam" id="3.20.20.70:FF:000138">
    <property type="entry name" value="NADPH dehydrogenase 1"/>
    <property type="match status" value="1"/>
</dbReference>